<gene>
    <name evidence="6" type="ORF">OJ962_10280</name>
</gene>
<evidence type="ECO:0000256" key="2">
    <source>
        <dbReference type="ARBA" id="ARBA00023015"/>
    </source>
</evidence>
<keyword evidence="4" id="KW-0804">Transcription</keyword>
<accession>A0ABT4RH71</accession>
<protein>
    <submittedName>
        <fullName evidence="6">LysR substrate-binding domain-containing protein</fullName>
    </submittedName>
</protein>
<sequence length="310" mass="33345">MLDLRRLRLLRELAHRGTIGAVASALDYSPSAVSQQLALLEKEAGVPLLERAGRNVRLTAAAHTLVGHTDALLARVEEAEADLQAAAEQITGTVRVATFQSAGLYLLAPALQRLARDHPALRVEVTDAEPEMTMPTLALGGLDLVLGDEYPFHPRPPDPRLHREPLLTERFRLVLPAEHPEAAHGGPVSLRALKADAWAVGKPDTHYSELALRACRALGGFEPDVRHRSNDLLMLLALVANGLAVTLLPDLVRPDRDPGAVARDVAEDPLTRTVFGAIRRGSERRPAVNALLEALRETAAGLRSAATPGP</sequence>
<dbReference type="Pfam" id="PF00126">
    <property type="entry name" value="HTH_1"/>
    <property type="match status" value="1"/>
</dbReference>
<dbReference type="InterPro" id="IPR036390">
    <property type="entry name" value="WH_DNA-bd_sf"/>
</dbReference>
<comment type="similarity">
    <text evidence="1">Belongs to the LysR transcriptional regulatory family.</text>
</comment>
<feature type="domain" description="HTH lysR-type" evidence="5">
    <location>
        <begin position="2"/>
        <end position="59"/>
    </location>
</feature>
<evidence type="ECO:0000256" key="4">
    <source>
        <dbReference type="ARBA" id="ARBA00023163"/>
    </source>
</evidence>
<evidence type="ECO:0000256" key="1">
    <source>
        <dbReference type="ARBA" id="ARBA00009437"/>
    </source>
</evidence>
<dbReference type="SUPFAM" id="SSF46785">
    <property type="entry name" value="Winged helix' DNA-binding domain"/>
    <property type="match status" value="1"/>
</dbReference>
<evidence type="ECO:0000313" key="7">
    <source>
        <dbReference type="Proteomes" id="UP001147700"/>
    </source>
</evidence>
<reference evidence="6" key="1">
    <citation type="submission" date="2022-10" db="EMBL/GenBank/DDBJ databases">
        <title>The WGS of Solirubrobacter sp. CPCC 204708.</title>
        <authorList>
            <person name="Jiang Z."/>
        </authorList>
    </citation>
    <scope>NUCLEOTIDE SEQUENCE</scope>
    <source>
        <strain evidence="6">CPCC 204708</strain>
    </source>
</reference>
<dbReference type="PANTHER" id="PTHR30346:SF29">
    <property type="entry name" value="LYSR SUBSTRATE-BINDING"/>
    <property type="match status" value="1"/>
</dbReference>
<dbReference type="InterPro" id="IPR000847">
    <property type="entry name" value="LysR_HTH_N"/>
</dbReference>
<dbReference type="Pfam" id="PF03466">
    <property type="entry name" value="LysR_substrate"/>
    <property type="match status" value="1"/>
</dbReference>
<dbReference type="Proteomes" id="UP001147700">
    <property type="component" value="Unassembled WGS sequence"/>
</dbReference>
<evidence type="ECO:0000259" key="5">
    <source>
        <dbReference type="PROSITE" id="PS50931"/>
    </source>
</evidence>
<evidence type="ECO:0000256" key="3">
    <source>
        <dbReference type="ARBA" id="ARBA00023125"/>
    </source>
</evidence>
<dbReference type="InterPro" id="IPR005119">
    <property type="entry name" value="LysR_subst-bd"/>
</dbReference>
<dbReference type="CDD" id="cd08423">
    <property type="entry name" value="PBP2_LTTR_like_6"/>
    <property type="match status" value="1"/>
</dbReference>
<proteinExistence type="inferred from homology"/>
<organism evidence="6 7">
    <name type="scientific">Solirubrobacter deserti</name>
    <dbReference type="NCBI Taxonomy" id="2282478"/>
    <lineage>
        <taxon>Bacteria</taxon>
        <taxon>Bacillati</taxon>
        <taxon>Actinomycetota</taxon>
        <taxon>Thermoleophilia</taxon>
        <taxon>Solirubrobacterales</taxon>
        <taxon>Solirubrobacteraceae</taxon>
        <taxon>Solirubrobacter</taxon>
    </lineage>
</organism>
<keyword evidence="3" id="KW-0238">DNA-binding</keyword>
<name>A0ABT4RH71_9ACTN</name>
<keyword evidence="2" id="KW-0805">Transcription regulation</keyword>
<dbReference type="InterPro" id="IPR036388">
    <property type="entry name" value="WH-like_DNA-bd_sf"/>
</dbReference>
<dbReference type="RefSeq" id="WP_238931192.1">
    <property type="nucleotide sequence ID" value="NZ_JAPCID010000012.1"/>
</dbReference>
<evidence type="ECO:0000313" key="6">
    <source>
        <dbReference type="EMBL" id="MDA0137887.1"/>
    </source>
</evidence>
<comment type="caution">
    <text evidence="6">The sequence shown here is derived from an EMBL/GenBank/DDBJ whole genome shotgun (WGS) entry which is preliminary data.</text>
</comment>
<dbReference type="PROSITE" id="PS50931">
    <property type="entry name" value="HTH_LYSR"/>
    <property type="match status" value="1"/>
</dbReference>
<dbReference type="PANTHER" id="PTHR30346">
    <property type="entry name" value="TRANSCRIPTIONAL DUAL REGULATOR HCAR-RELATED"/>
    <property type="match status" value="1"/>
</dbReference>
<dbReference type="SUPFAM" id="SSF53850">
    <property type="entry name" value="Periplasmic binding protein-like II"/>
    <property type="match status" value="1"/>
</dbReference>
<dbReference type="EMBL" id="JAPCID010000012">
    <property type="protein sequence ID" value="MDA0137887.1"/>
    <property type="molecule type" value="Genomic_DNA"/>
</dbReference>
<dbReference type="Gene3D" id="1.10.10.10">
    <property type="entry name" value="Winged helix-like DNA-binding domain superfamily/Winged helix DNA-binding domain"/>
    <property type="match status" value="1"/>
</dbReference>
<keyword evidence="7" id="KW-1185">Reference proteome</keyword>
<dbReference type="Gene3D" id="3.40.190.10">
    <property type="entry name" value="Periplasmic binding protein-like II"/>
    <property type="match status" value="2"/>
</dbReference>